<organism evidence="1 2">
    <name type="scientific">Yersinia bercovieri ATCC 43970</name>
    <dbReference type="NCBI Taxonomy" id="349968"/>
    <lineage>
        <taxon>Bacteria</taxon>
        <taxon>Pseudomonadati</taxon>
        <taxon>Pseudomonadota</taxon>
        <taxon>Gammaproteobacteria</taxon>
        <taxon>Enterobacterales</taxon>
        <taxon>Yersiniaceae</taxon>
        <taxon>Yersinia</taxon>
    </lineage>
</organism>
<gene>
    <name evidence="1" type="ORF">yberc0001_33610</name>
</gene>
<dbReference type="Proteomes" id="UP000010319">
    <property type="component" value="Unassembled WGS sequence"/>
</dbReference>
<reference evidence="1" key="1">
    <citation type="submission" date="2008-12" db="EMBL/GenBank/DDBJ databases">
        <title>Annotation of the Yersinia bercovieri ATCC 43970 genome.</title>
        <authorList>
            <person name="Read T.D."/>
            <person name="Akmal A."/>
            <person name="Bishop-Lilly K."/>
            <person name="Chen P.E."/>
            <person name="Cook C."/>
            <person name="Kiley M.P."/>
            <person name="Lentz S."/>
            <person name="Mateczun A."/>
            <person name="Nagarajan N."/>
            <person name="Nolan N."/>
            <person name="Osborne B.I."/>
            <person name="Pop M."/>
            <person name="Sozhamannan S."/>
            <person name="Stewart A.C."/>
            <person name="Sulakvelidze A."/>
            <person name="Thomason B."/>
            <person name="Willner K."/>
            <person name="Zwick M.E."/>
        </authorList>
    </citation>
    <scope>NUCLEOTIDE SEQUENCE [LARGE SCALE GENOMIC DNA]</scope>
    <source>
        <strain evidence="1">ATCC 43970</strain>
    </source>
</reference>
<comment type="caution">
    <text evidence="1">The sequence shown here is derived from an EMBL/GenBank/DDBJ whole genome shotgun (WGS) entry which is preliminary data.</text>
</comment>
<evidence type="ECO:0000313" key="1">
    <source>
        <dbReference type="EMBL" id="EEQ06473.1"/>
    </source>
</evidence>
<accession>A0ABP2E3U4</accession>
<protein>
    <submittedName>
        <fullName evidence="1">Uncharacterized protein</fullName>
    </submittedName>
</protein>
<sequence length="38" mass="4382">MMAAAQVKLMTQYTYNELLSGADIICFHFSTYEINIYS</sequence>
<evidence type="ECO:0000313" key="2">
    <source>
        <dbReference type="Proteomes" id="UP000010319"/>
    </source>
</evidence>
<name>A0ABP2E3U4_YERBE</name>
<proteinExistence type="predicted"/>
<dbReference type="EMBL" id="AALC02000026">
    <property type="protein sequence ID" value="EEQ06473.1"/>
    <property type="molecule type" value="Genomic_DNA"/>
</dbReference>
<keyword evidence="2" id="KW-1185">Reference proteome</keyword>